<organism evidence="1 2">
    <name type="scientific">Sorangium cellulosum</name>
    <name type="common">Polyangium cellulosum</name>
    <dbReference type="NCBI Taxonomy" id="56"/>
    <lineage>
        <taxon>Bacteria</taxon>
        <taxon>Pseudomonadati</taxon>
        <taxon>Myxococcota</taxon>
        <taxon>Polyangia</taxon>
        <taxon>Polyangiales</taxon>
        <taxon>Polyangiaceae</taxon>
        <taxon>Sorangium</taxon>
    </lineage>
</organism>
<dbReference type="EMBL" id="CP012672">
    <property type="protein sequence ID" value="AUX37532.1"/>
    <property type="molecule type" value="Genomic_DNA"/>
</dbReference>
<dbReference type="Proteomes" id="UP000295497">
    <property type="component" value="Chromosome"/>
</dbReference>
<accession>A0A4V0NHQ9</accession>
<dbReference type="AlphaFoldDB" id="A0A4V0NHQ9"/>
<name>A0A4V0NHQ9_SORCE</name>
<protein>
    <submittedName>
        <fullName evidence="1">Uncharacterized protein</fullName>
    </submittedName>
</protein>
<sequence length="56" mass="5825">MTCSAEHASCDGHAACDLPSSSATLDRLRAIAEEQSTAAASVPAFYVRGVLDWLAT</sequence>
<evidence type="ECO:0000313" key="1">
    <source>
        <dbReference type="EMBL" id="AUX37532.1"/>
    </source>
</evidence>
<evidence type="ECO:0000313" key="2">
    <source>
        <dbReference type="Proteomes" id="UP000295497"/>
    </source>
</evidence>
<reference evidence="1 2" key="1">
    <citation type="submission" date="2015-09" db="EMBL/GenBank/DDBJ databases">
        <title>Sorangium comparison.</title>
        <authorList>
            <person name="Zaburannyi N."/>
            <person name="Bunk B."/>
            <person name="Overmann J."/>
            <person name="Mueller R."/>
        </authorList>
    </citation>
    <scope>NUCLEOTIDE SEQUENCE [LARGE SCALE GENOMIC DNA]</scope>
    <source>
        <strain evidence="1 2">So ce836</strain>
    </source>
</reference>
<proteinExistence type="predicted"/>
<gene>
    <name evidence="1" type="ORF">SOCE836_097570</name>
</gene>
<dbReference type="RefSeq" id="WP_165373716.1">
    <property type="nucleotide sequence ID" value="NZ_CP012672.1"/>
</dbReference>